<evidence type="ECO:0000256" key="8">
    <source>
        <dbReference type="SAM" id="Phobius"/>
    </source>
</evidence>
<comment type="subcellular location">
    <subcellularLocation>
        <location evidence="1">Cell membrane</location>
        <topology evidence="1">Multi-pass membrane protein</topology>
    </subcellularLocation>
</comment>
<dbReference type="GO" id="GO:0005886">
    <property type="term" value="C:plasma membrane"/>
    <property type="evidence" value="ECO:0007669"/>
    <property type="project" value="UniProtKB-SubCell"/>
</dbReference>
<keyword evidence="7 8" id="KW-0472">Membrane</keyword>
<keyword evidence="5 8" id="KW-1133">Transmembrane helix</keyword>
<organism evidence="9 10">
    <name type="scientific">Symbiodinium necroappetens</name>
    <dbReference type="NCBI Taxonomy" id="1628268"/>
    <lineage>
        <taxon>Eukaryota</taxon>
        <taxon>Sar</taxon>
        <taxon>Alveolata</taxon>
        <taxon>Dinophyceae</taxon>
        <taxon>Suessiales</taxon>
        <taxon>Symbiodiniaceae</taxon>
        <taxon>Symbiodinium</taxon>
    </lineage>
</organism>
<dbReference type="PANTHER" id="PTHR33281:SF19">
    <property type="entry name" value="VOLTAGE-DEPENDENT ANION CHANNEL-FORMING PROTEIN YNEE"/>
    <property type="match status" value="1"/>
</dbReference>
<dbReference type="Pfam" id="PF25539">
    <property type="entry name" value="Bestrophin_2"/>
    <property type="match status" value="1"/>
</dbReference>
<evidence type="ECO:0000313" key="10">
    <source>
        <dbReference type="Proteomes" id="UP000601435"/>
    </source>
</evidence>
<sequence length="282" mass="31026">DFLGFKELTCQKKGRLQGPLLLFNLVSAVACLGQGPVDLTFPTMPFIIGFLMLSLLLASQAQLSQSRFRLTGAQSRASRAYDLWDDVLSICRSLLQFRDSLRDHFMELARWIPAFPAALLCHVSSGLDLRTQLRQSRGPDHEAHEVPEIGGLTEAEIAEVMNRPAGISAPLFVVHRLAAISKKMDLSDTERMAMDAALSRPQVHYQEYCSGSKLSNFVGSCEDVLPPSTPLGFATHTSRFLFLFLALLPLALQSQLGIMTVFGEQIVAYIFLGIQSIAAALE</sequence>
<evidence type="ECO:0000256" key="7">
    <source>
        <dbReference type="ARBA" id="ARBA00023136"/>
    </source>
</evidence>
<feature type="non-terminal residue" evidence="9">
    <location>
        <position position="1"/>
    </location>
</feature>
<gene>
    <name evidence="9" type="ORF">SNEC2469_LOCUS1609</name>
</gene>
<protein>
    <submittedName>
        <fullName evidence="9">Uncharacterized protein</fullName>
    </submittedName>
</protein>
<comment type="caution">
    <text evidence="9">The sequence shown here is derived from an EMBL/GenBank/DDBJ whole genome shotgun (WGS) entry which is preliminary data.</text>
</comment>
<keyword evidence="6" id="KW-0406">Ion transport</keyword>
<name>A0A812J840_9DINO</name>
<dbReference type="GO" id="GO:0005254">
    <property type="term" value="F:chloride channel activity"/>
    <property type="evidence" value="ECO:0007669"/>
    <property type="project" value="InterPro"/>
</dbReference>
<evidence type="ECO:0000313" key="9">
    <source>
        <dbReference type="EMBL" id="CAE7202363.1"/>
    </source>
</evidence>
<evidence type="ECO:0000256" key="2">
    <source>
        <dbReference type="ARBA" id="ARBA00022448"/>
    </source>
</evidence>
<dbReference type="Proteomes" id="UP000601435">
    <property type="component" value="Unassembled WGS sequence"/>
</dbReference>
<feature type="transmembrane region" description="Helical" evidence="8">
    <location>
        <begin position="240"/>
        <end position="260"/>
    </location>
</feature>
<dbReference type="PANTHER" id="PTHR33281">
    <property type="entry name" value="UPF0187 PROTEIN YNEE"/>
    <property type="match status" value="1"/>
</dbReference>
<dbReference type="EMBL" id="CAJNJA010005957">
    <property type="protein sequence ID" value="CAE7202363.1"/>
    <property type="molecule type" value="Genomic_DNA"/>
</dbReference>
<dbReference type="AlphaFoldDB" id="A0A812J840"/>
<proteinExistence type="predicted"/>
<keyword evidence="3" id="KW-1003">Cell membrane</keyword>
<keyword evidence="2" id="KW-0813">Transport</keyword>
<evidence type="ECO:0000256" key="1">
    <source>
        <dbReference type="ARBA" id="ARBA00004651"/>
    </source>
</evidence>
<feature type="non-terminal residue" evidence="9">
    <location>
        <position position="282"/>
    </location>
</feature>
<evidence type="ECO:0000256" key="4">
    <source>
        <dbReference type="ARBA" id="ARBA00022692"/>
    </source>
</evidence>
<dbReference type="InterPro" id="IPR044669">
    <property type="entry name" value="YneE/VCCN1/2-like"/>
</dbReference>
<accession>A0A812J840</accession>
<keyword evidence="10" id="KW-1185">Reference proteome</keyword>
<evidence type="ECO:0000256" key="6">
    <source>
        <dbReference type="ARBA" id="ARBA00023065"/>
    </source>
</evidence>
<evidence type="ECO:0000256" key="5">
    <source>
        <dbReference type="ARBA" id="ARBA00022989"/>
    </source>
</evidence>
<keyword evidence="4 8" id="KW-0812">Transmembrane</keyword>
<reference evidence="9" key="1">
    <citation type="submission" date="2021-02" db="EMBL/GenBank/DDBJ databases">
        <authorList>
            <person name="Dougan E. K."/>
            <person name="Rhodes N."/>
            <person name="Thang M."/>
            <person name="Chan C."/>
        </authorList>
    </citation>
    <scope>NUCLEOTIDE SEQUENCE</scope>
</reference>
<feature type="transmembrane region" description="Helical" evidence="8">
    <location>
        <begin position="20"/>
        <end position="37"/>
    </location>
</feature>
<feature type="transmembrane region" description="Helical" evidence="8">
    <location>
        <begin position="43"/>
        <end position="59"/>
    </location>
</feature>
<evidence type="ECO:0000256" key="3">
    <source>
        <dbReference type="ARBA" id="ARBA00022475"/>
    </source>
</evidence>
<dbReference type="OrthoDB" id="436757at2759"/>